<dbReference type="Gene3D" id="3.40.250.10">
    <property type="entry name" value="Rhodanese-like domain"/>
    <property type="match status" value="1"/>
</dbReference>
<protein>
    <submittedName>
        <fullName evidence="4">3-mercaptopyruvate sulfurtransferase SseA</fullName>
    </submittedName>
</protein>
<dbReference type="InterPro" id="IPR001763">
    <property type="entry name" value="Rhodanese-like_dom"/>
</dbReference>
<evidence type="ECO:0000259" key="3">
    <source>
        <dbReference type="PROSITE" id="PS50206"/>
    </source>
</evidence>
<dbReference type="PANTHER" id="PTHR11364:SF27">
    <property type="entry name" value="SULFURTRANSFERASE"/>
    <property type="match status" value="1"/>
</dbReference>
<dbReference type="InterPro" id="IPR045078">
    <property type="entry name" value="TST/MPST-like"/>
</dbReference>
<keyword evidence="1" id="KW-0808">Transferase</keyword>
<reference evidence="4 5" key="1">
    <citation type="submission" date="2023-07" db="EMBL/GenBank/DDBJ databases">
        <title>Sequencing the genomes of 1000 actinobacteria strains.</title>
        <authorList>
            <person name="Klenk H.-P."/>
        </authorList>
    </citation>
    <scope>NUCLEOTIDE SEQUENCE [LARGE SCALE GENOMIC DNA]</scope>
    <source>
        <strain evidence="4 5">GD13</strain>
    </source>
</reference>
<dbReference type="SUPFAM" id="SSF52821">
    <property type="entry name" value="Rhodanese/Cell cycle control phosphatase"/>
    <property type="match status" value="1"/>
</dbReference>
<dbReference type="PANTHER" id="PTHR11364">
    <property type="entry name" value="THIOSULFATE SULFERTANSFERASE"/>
    <property type="match status" value="1"/>
</dbReference>
<gene>
    <name evidence="4" type="ORF">J2S59_003229</name>
</gene>
<comment type="caution">
    <text evidence="4">The sequence shown here is derived from an EMBL/GenBank/DDBJ whole genome shotgun (WGS) entry which is preliminary data.</text>
</comment>
<dbReference type="EMBL" id="JAUSQM010000001">
    <property type="protein sequence ID" value="MDP9823420.1"/>
    <property type="molecule type" value="Genomic_DNA"/>
</dbReference>
<dbReference type="Proteomes" id="UP001240447">
    <property type="component" value="Unassembled WGS sequence"/>
</dbReference>
<dbReference type="RefSeq" id="WP_306441367.1">
    <property type="nucleotide sequence ID" value="NZ_CCXJ01000607.1"/>
</dbReference>
<dbReference type="InterPro" id="IPR001307">
    <property type="entry name" value="Thiosulphate_STrfase_CS"/>
</dbReference>
<organism evidence="4 5">
    <name type="scientific">Nocardioides massiliensis</name>
    <dbReference type="NCBI Taxonomy" id="1325935"/>
    <lineage>
        <taxon>Bacteria</taxon>
        <taxon>Bacillati</taxon>
        <taxon>Actinomycetota</taxon>
        <taxon>Actinomycetes</taxon>
        <taxon>Propionibacteriales</taxon>
        <taxon>Nocardioidaceae</taxon>
        <taxon>Nocardioides</taxon>
    </lineage>
</organism>
<dbReference type="PROSITE" id="PS00380">
    <property type="entry name" value="RHODANESE_1"/>
    <property type="match status" value="1"/>
</dbReference>
<sequence>MSSPFVDVATLLSELTGAQPPTLLDVRWSLGGPPGEQVFVEGHLPGAAYVDLGTALADPASDPVDSRGRHPLPDPERFGAAMRAAGVRTGQPVVVYDGANGVAAARCW</sequence>
<evidence type="ECO:0000313" key="5">
    <source>
        <dbReference type="Proteomes" id="UP001240447"/>
    </source>
</evidence>
<keyword evidence="2" id="KW-0677">Repeat</keyword>
<proteinExistence type="predicted"/>
<accession>A0ABT9NSL7</accession>
<evidence type="ECO:0000256" key="1">
    <source>
        <dbReference type="ARBA" id="ARBA00022679"/>
    </source>
</evidence>
<keyword evidence="5" id="KW-1185">Reference proteome</keyword>
<dbReference type="Pfam" id="PF00581">
    <property type="entry name" value="Rhodanese"/>
    <property type="match status" value="1"/>
</dbReference>
<dbReference type="InterPro" id="IPR036873">
    <property type="entry name" value="Rhodanese-like_dom_sf"/>
</dbReference>
<name>A0ABT9NSL7_9ACTN</name>
<evidence type="ECO:0000256" key="2">
    <source>
        <dbReference type="ARBA" id="ARBA00022737"/>
    </source>
</evidence>
<dbReference type="PROSITE" id="PS50206">
    <property type="entry name" value="RHODANESE_3"/>
    <property type="match status" value="1"/>
</dbReference>
<evidence type="ECO:0000313" key="4">
    <source>
        <dbReference type="EMBL" id="MDP9823420.1"/>
    </source>
</evidence>
<feature type="domain" description="Rhodanese" evidence="3">
    <location>
        <begin position="17"/>
        <end position="108"/>
    </location>
</feature>